<gene>
    <name evidence="1" type="ORF">PJV92_11990</name>
</gene>
<sequence>MSTIVQDIDFKTKNGLIAKAQIEKIKDSEYICDVHADNADNNFSMLEPRTFSSGKESFGWLYETIQKVISNQYHNDILDTIDNTCNCHHITKEEEKTICSSSITILVNGLEVQEI</sequence>
<accession>A0AAP4Q0S5</accession>
<reference evidence="1" key="2">
    <citation type="submission" date="2023-01" db="EMBL/GenBank/DDBJ databases">
        <authorList>
            <person name="Uljanovas D."/>
        </authorList>
    </citation>
    <scope>NUCLEOTIDE SEQUENCE</scope>
    <source>
        <strain evidence="1">H19</strain>
    </source>
</reference>
<organism evidence="1 2">
    <name type="scientific">Aliarcobacter butzleri</name>
    <dbReference type="NCBI Taxonomy" id="28197"/>
    <lineage>
        <taxon>Bacteria</taxon>
        <taxon>Pseudomonadati</taxon>
        <taxon>Campylobacterota</taxon>
        <taxon>Epsilonproteobacteria</taxon>
        <taxon>Campylobacterales</taxon>
        <taxon>Arcobacteraceae</taxon>
        <taxon>Aliarcobacter</taxon>
    </lineage>
</organism>
<dbReference type="AlphaFoldDB" id="A0AAP4Q0S5"/>
<name>A0AAP4Q0S5_9BACT</name>
<dbReference type="EMBL" id="JAQJJM010000052">
    <property type="protein sequence ID" value="MDN5133440.1"/>
    <property type="molecule type" value="Genomic_DNA"/>
</dbReference>
<reference evidence="1" key="1">
    <citation type="journal article" date="2023" name="Microorganisms">
        <title>Genomic Characterization of Arcobacter butzleri Strains Isolated from Various Sources in Lithuania.</title>
        <authorList>
            <person name="Uljanovas D."/>
            <person name="Golz G."/>
            <person name="Fleischmann S."/>
            <person name="Kudirkiene E."/>
            <person name="Kasetiene N."/>
            <person name="Grineviciene A."/>
            <person name="Tamuleviciene E."/>
            <person name="Aksomaitiene J."/>
            <person name="Alter T."/>
            <person name="Malakauskas M."/>
        </authorList>
    </citation>
    <scope>NUCLEOTIDE SEQUENCE</scope>
    <source>
        <strain evidence="1">H19</strain>
    </source>
</reference>
<evidence type="ECO:0000313" key="1">
    <source>
        <dbReference type="EMBL" id="MDN5133440.1"/>
    </source>
</evidence>
<dbReference type="Proteomes" id="UP001171508">
    <property type="component" value="Unassembled WGS sequence"/>
</dbReference>
<evidence type="ECO:0000313" key="2">
    <source>
        <dbReference type="Proteomes" id="UP001171508"/>
    </source>
</evidence>
<protein>
    <submittedName>
        <fullName evidence="1">Uncharacterized protein</fullName>
    </submittedName>
</protein>
<dbReference type="RefSeq" id="WP_301344369.1">
    <property type="nucleotide sequence ID" value="NZ_JAPZCV010000052.1"/>
</dbReference>
<comment type="caution">
    <text evidence="1">The sequence shown here is derived from an EMBL/GenBank/DDBJ whole genome shotgun (WGS) entry which is preliminary data.</text>
</comment>
<proteinExistence type="predicted"/>